<dbReference type="OrthoDB" id="278212at2759"/>
<evidence type="ECO:0000313" key="2">
    <source>
        <dbReference type="Proteomes" id="UP000673691"/>
    </source>
</evidence>
<dbReference type="Gene3D" id="3.10.280.10">
    <property type="entry name" value="Mitochondrial glycoprotein"/>
    <property type="match status" value="1"/>
</dbReference>
<accession>A0A8H8DLL8</accession>
<proteinExistence type="predicted"/>
<name>A0A8H8DLL8_9FUNG</name>
<sequence>MPREGEEESEDERPLSMNALVICEKPGHGVLVFGVTICDGEVIIQKASYCPSADIAMMKTAEAEWKGRSLYCGPKFLELEEDLQITFREYIEVRGINSTLAAFLDRFIVFGEQKEHIAWLQRVKDYVNAR</sequence>
<keyword evidence="2" id="KW-1185">Reference proteome</keyword>
<dbReference type="Proteomes" id="UP000673691">
    <property type="component" value="Unassembled WGS sequence"/>
</dbReference>
<evidence type="ECO:0000313" key="1">
    <source>
        <dbReference type="EMBL" id="KAG5463059.1"/>
    </source>
</evidence>
<dbReference type="PANTHER" id="PTHR10826">
    <property type="entry name" value="COMPLEMENT COMPONENT 1"/>
    <property type="match status" value="1"/>
</dbReference>
<dbReference type="Pfam" id="PF02330">
    <property type="entry name" value="MAM33"/>
    <property type="match status" value="1"/>
</dbReference>
<dbReference type="PANTHER" id="PTHR10826:SF1">
    <property type="entry name" value="COMPLEMENT COMPONENT 1 Q SUBCOMPONENT-BINDING PROTEIN, MITOCHONDRIAL"/>
    <property type="match status" value="1"/>
</dbReference>
<dbReference type="AlphaFoldDB" id="A0A8H8DLL8"/>
<dbReference type="SUPFAM" id="SSF54529">
    <property type="entry name" value="Mitochondrial glycoprotein MAM33-like"/>
    <property type="match status" value="1"/>
</dbReference>
<dbReference type="InterPro" id="IPR036561">
    <property type="entry name" value="MAM33_sf"/>
</dbReference>
<dbReference type="EMBL" id="JAEFCI010001206">
    <property type="protein sequence ID" value="KAG5463059.1"/>
    <property type="molecule type" value="Genomic_DNA"/>
</dbReference>
<dbReference type="GO" id="GO:0042256">
    <property type="term" value="P:cytosolic ribosome assembly"/>
    <property type="evidence" value="ECO:0007669"/>
    <property type="project" value="TreeGrafter"/>
</dbReference>
<reference evidence="1 2" key="1">
    <citation type="journal article" name="Sci. Rep.">
        <title>Genome-scale phylogenetic analyses confirm Olpidium as the closest living zoosporic fungus to the non-flagellated, terrestrial fungi.</title>
        <authorList>
            <person name="Chang Y."/>
            <person name="Rochon D."/>
            <person name="Sekimoto S."/>
            <person name="Wang Y."/>
            <person name="Chovatia M."/>
            <person name="Sandor L."/>
            <person name="Salamov A."/>
            <person name="Grigoriev I.V."/>
            <person name="Stajich J.E."/>
            <person name="Spatafora J.W."/>
        </authorList>
    </citation>
    <scope>NUCLEOTIDE SEQUENCE [LARGE SCALE GENOMIC DNA]</scope>
    <source>
        <strain evidence="1">S191</strain>
    </source>
</reference>
<organism evidence="1 2">
    <name type="scientific">Olpidium bornovanus</name>
    <dbReference type="NCBI Taxonomy" id="278681"/>
    <lineage>
        <taxon>Eukaryota</taxon>
        <taxon>Fungi</taxon>
        <taxon>Fungi incertae sedis</taxon>
        <taxon>Olpidiomycota</taxon>
        <taxon>Olpidiomycotina</taxon>
        <taxon>Olpidiomycetes</taxon>
        <taxon>Olpidiales</taxon>
        <taxon>Olpidiaceae</taxon>
        <taxon>Olpidium</taxon>
    </lineage>
</organism>
<dbReference type="GO" id="GO:0005759">
    <property type="term" value="C:mitochondrial matrix"/>
    <property type="evidence" value="ECO:0007669"/>
    <property type="project" value="InterPro"/>
</dbReference>
<gene>
    <name evidence="1" type="ORF">BJ554DRAFT_2061</name>
</gene>
<protein>
    <submittedName>
        <fullName evidence="1">Mitochondrial glycoprotein</fullName>
    </submittedName>
</protein>
<dbReference type="InterPro" id="IPR003428">
    <property type="entry name" value="MAM33"/>
</dbReference>
<comment type="caution">
    <text evidence="1">The sequence shown here is derived from an EMBL/GenBank/DDBJ whole genome shotgun (WGS) entry which is preliminary data.</text>
</comment>